<dbReference type="SMART" id="SM00347">
    <property type="entry name" value="HTH_MARR"/>
    <property type="match status" value="1"/>
</dbReference>
<evidence type="ECO:0000313" key="3">
    <source>
        <dbReference type="Proteomes" id="UP000194153"/>
    </source>
</evidence>
<dbReference type="PRINTS" id="PR00598">
    <property type="entry name" value="HTHMARR"/>
</dbReference>
<dbReference type="InterPro" id="IPR000835">
    <property type="entry name" value="HTH_MarR-typ"/>
</dbReference>
<protein>
    <submittedName>
        <fullName evidence="2">MarR family transcriptional regulator</fullName>
    </submittedName>
</protein>
<dbReference type="Gene3D" id="1.10.10.10">
    <property type="entry name" value="Winged helix-like DNA-binding domain superfamily/Winged helix DNA-binding domain"/>
    <property type="match status" value="1"/>
</dbReference>
<dbReference type="Proteomes" id="UP000194153">
    <property type="component" value="Unassembled WGS sequence"/>
</dbReference>
<dbReference type="InterPro" id="IPR039422">
    <property type="entry name" value="MarR/SlyA-like"/>
</dbReference>
<reference evidence="2 3" key="1">
    <citation type="submission" date="2017-04" db="EMBL/GenBank/DDBJ databases">
        <authorList>
            <consortium name="Geobacter pelophilus Genome Sequencing"/>
            <person name="Aoyagi T."/>
            <person name="Koike H."/>
            <person name="Hori T."/>
        </authorList>
    </citation>
    <scope>NUCLEOTIDE SEQUENCE [LARGE SCALE GENOMIC DNA]</scope>
    <source>
        <strain evidence="2 3">Drf2</strain>
    </source>
</reference>
<feature type="domain" description="HTH marR-type" evidence="1">
    <location>
        <begin position="7"/>
        <end position="143"/>
    </location>
</feature>
<dbReference type="RefSeq" id="WP_085811873.1">
    <property type="nucleotide sequence ID" value="NZ_BDQG01000001.1"/>
</dbReference>
<organism evidence="2 3">
    <name type="scientific">Geoanaerobacter pelophilus</name>
    <dbReference type="NCBI Taxonomy" id="60036"/>
    <lineage>
        <taxon>Bacteria</taxon>
        <taxon>Pseudomonadati</taxon>
        <taxon>Thermodesulfobacteriota</taxon>
        <taxon>Desulfuromonadia</taxon>
        <taxon>Geobacterales</taxon>
        <taxon>Geobacteraceae</taxon>
        <taxon>Geoanaerobacter</taxon>
    </lineage>
</organism>
<dbReference type="SUPFAM" id="SSF46785">
    <property type="entry name" value="Winged helix' DNA-binding domain"/>
    <property type="match status" value="1"/>
</dbReference>
<dbReference type="Pfam" id="PF01047">
    <property type="entry name" value="MarR"/>
    <property type="match status" value="1"/>
</dbReference>
<proteinExistence type="predicted"/>
<dbReference type="PROSITE" id="PS50995">
    <property type="entry name" value="HTH_MARR_2"/>
    <property type="match status" value="1"/>
</dbReference>
<accession>A0ABQ0MEA0</accession>
<dbReference type="PANTHER" id="PTHR33164">
    <property type="entry name" value="TRANSCRIPTIONAL REGULATOR, MARR FAMILY"/>
    <property type="match status" value="1"/>
</dbReference>
<dbReference type="InterPro" id="IPR036388">
    <property type="entry name" value="WH-like_DNA-bd_sf"/>
</dbReference>
<dbReference type="PANTHER" id="PTHR33164:SF89">
    <property type="entry name" value="MARR FAMILY REGULATORY PROTEIN"/>
    <property type="match status" value="1"/>
</dbReference>
<name>A0ABQ0MEA0_9BACT</name>
<reference evidence="3" key="2">
    <citation type="submission" date="2017-05" db="EMBL/GenBank/DDBJ databases">
        <title>Draft genome sequence of Geobacter pelophilus, a iron(III)-reducing bacteria.</title>
        <authorList>
            <person name="Aoyagi T."/>
            <person name="Koike H."/>
            <person name="Morita T."/>
            <person name="Sato Y."/>
            <person name="Habe H."/>
            <person name="Hori T."/>
        </authorList>
    </citation>
    <scope>NUCLEOTIDE SEQUENCE [LARGE SCALE GENOMIC DNA]</scope>
    <source>
        <strain evidence="3">Drf2</strain>
    </source>
</reference>
<sequence length="153" mass="17162">MREKEQIPEVVDNFRRIFQTVGVLARAIEKETELTGPQLWAVKLLAQGAPMRVSELARQMYLRPATVVGIVDRLEMKNLVTRNRSSEDRRAVDLELTPLGKELAGRSPEVAQVMLVEGLAALSDEDFRVAAEGLRQVVRILGAEKIVPKPLHR</sequence>
<keyword evidence="3" id="KW-1185">Reference proteome</keyword>
<gene>
    <name evidence="2" type="ORF">GPEL0_01f0302</name>
</gene>
<evidence type="ECO:0000259" key="1">
    <source>
        <dbReference type="PROSITE" id="PS50995"/>
    </source>
</evidence>
<dbReference type="InterPro" id="IPR036390">
    <property type="entry name" value="WH_DNA-bd_sf"/>
</dbReference>
<dbReference type="EMBL" id="BDQG01000001">
    <property type="protein sequence ID" value="GAW65424.1"/>
    <property type="molecule type" value="Genomic_DNA"/>
</dbReference>
<evidence type="ECO:0000313" key="2">
    <source>
        <dbReference type="EMBL" id="GAW65424.1"/>
    </source>
</evidence>
<comment type="caution">
    <text evidence="2">The sequence shown here is derived from an EMBL/GenBank/DDBJ whole genome shotgun (WGS) entry which is preliminary data.</text>
</comment>